<feature type="region of interest" description="Disordered" evidence="1">
    <location>
        <begin position="1"/>
        <end position="35"/>
    </location>
</feature>
<sequence length="538" mass="60089">MDDASPVPRAPLPTPAHHATLRQPTTQPSHASNDIPFMNNMDEISYWITTKQAPCLFNYDNVIKRQCVRAQASKPISVHSMVLDASPKKKKKRKLSLLDDESLSSGKQHNLYFDTSQNKNQITILNSCKSDTLGSDLNFNIKSPSLQNKSKKTKFNKSNKAVVHKKNKIVTSTPKAVGILRRSLRKTQRTSDHNGHPNDSFEVLNGDIVNRNGGKYNNVFSGKERLCRIKKTPEAFAGGDLNTPKKSSNETNKLMKVNSGQFDDMSDVSGFTANYIRSTKLHSSRNNIRKGNRNFIKESNHVTKNDDNSMLICLNKSVNTGLSKTPLMNCSMDSSQNVLNLVSLKTNDRSAKINKSTSLLKFMDARIMLKHNVDDKGISSNEVNISFQSKSSLTSRYPIRNKNVSINDGVPKGKMNKNSNEFHNSDRKENPVENSISRTRSGRRIGLMLQHPENSVLVLSNSKDPVSSIASINVATPNNQMGGRSKRRSCISLKPLDSAKKSIKNDRRESLRDKSGFAACFSESDEDNGPMRHKKFFC</sequence>
<name>A0ABN8BAH2_CHISP</name>
<evidence type="ECO:0000313" key="3">
    <source>
        <dbReference type="Proteomes" id="UP001153292"/>
    </source>
</evidence>
<reference evidence="2" key="1">
    <citation type="submission" date="2021-12" db="EMBL/GenBank/DDBJ databases">
        <authorList>
            <person name="King R."/>
        </authorList>
    </citation>
    <scope>NUCLEOTIDE SEQUENCE</scope>
</reference>
<evidence type="ECO:0000256" key="1">
    <source>
        <dbReference type="SAM" id="MobiDB-lite"/>
    </source>
</evidence>
<dbReference type="EMBL" id="OU963900">
    <property type="protein sequence ID" value="CAH0406759.1"/>
    <property type="molecule type" value="Genomic_DNA"/>
</dbReference>
<organism evidence="2 3">
    <name type="scientific">Chilo suppressalis</name>
    <name type="common">Asiatic rice borer moth</name>
    <dbReference type="NCBI Taxonomy" id="168631"/>
    <lineage>
        <taxon>Eukaryota</taxon>
        <taxon>Metazoa</taxon>
        <taxon>Ecdysozoa</taxon>
        <taxon>Arthropoda</taxon>
        <taxon>Hexapoda</taxon>
        <taxon>Insecta</taxon>
        <taxon>Pterygota</taxon>
        <taxon>Neoptera</taxon>
        <taxon>Endopterygota</taxon>
        <taxon>Lepidoptera</taxon>
        <taxon>Glossata</taxon>
        <taxon>Ditrysia</taxon>
        <taxon>Pyraloidea</taxon>
        <taxon>Crambidae</taxon>
        <taxon>Crambinae</taxon>
        <taxon>Chilo</taxon>
    </lineage>
</organism>
<protein>
    <submittedName>
        <fullName evidence="2">Uncharacterized protein</fullName>
    </submittedName>
</protein>
<gene>
    <name evidence="2" type="ORF">CHILSU_LOCUS10145</name>
</gene>
<accession>A0ABN8BAH2</accession>
<feature type="region of interest" description="Disordered" evidence="1">
    <location>
        <begin position="403"/>
        <end position="439"/>
    </location>
</feature>
<keyword evidence="3" id="KW-1185">Reference proteome</keyword>
<evidence type="ECO:0000313" key="2">
    <source>
        <dbReference type="EMBL" id="CAH0406759.1"/>
    </source>
</evidence>
<feature type="compositionally biased region" description="Polar residues" evidence="1">
    <location>
        <begin position="22"/>
        <end position="32"/>
    </location>
</feature>
<dbReference type="Proteomes" id="UP001153292">
    <property type="component" value="Chromosome 7"/>
</dbReference>
<proteinExistence type="predicted"/>